<keyword evidence="3" id="KW-1185">Reference proteome</keyword>
<dbReference type="Proteomes" id="UP000777440">
    <property type="component" value="Unassembled WGS sequence"/>
</dbReference>
<dbReference type="EMBL" id="JAEUAX010000001">
    <property type="protein sequence ID" value="MBW9108223.1"/>
    <property type="molecule type" value="Genomic_DNA"/>
</dbReference>
<dbReference type="PROSITE" id="PS51318">
    <property type="entry name" value="TAT"/>
    <property type="match status" value="1"/>
</dbReference>
<dbReference type="RefSeq" id="WP_220338440.1">
    <property type="nucleotide sequence ID" value="NZ_JAEUAX010000001.1"/>
</dbReference>
<keyword evidence="1" id="KW-0732">Signal</keyword>
<gene>
    <name evidence="2" type="ORF">JNB61_00370</name>
</gene>
<evidence type="ECO:0000313" key="2">
    <source>
        <dbReference type="EMBL" id="MBW9108223.1"/>
    </source>
</evidence>
<comment type="caution">
    <text evidence="2">The sequence shown here is derived from an EMBL/GenBank/DDBJ whole genome shotgun (WGS) entry which is preliminary data.</text>
</comment>
<feature type="chain" id="PRO_5045914792" evidence="1">
    <location>
        <begin position="33"/>
        <end position="645"/>
    </location>
</feature>
<evidence type="ECO:0000313" key="3">
    <source>
        <dbReference type="Proteomes" id="UP000777440"/>
    </source>
</evidence>
<feature type="signal peptide" evidence="1">
    <location>
        <begin position="1"/>
        <end position="32"/>
    </location>
</feature>
<accession>A0ABS7HVD5</accession>
<proteinExistence type="predicted"/>
<reference evidence="2 3" key="1">
    <citation type="journal article" date="2021" name="MBio">
        <title>Poor Competitiveness of Bradyrhizobium in Pigeon Pea Root Colonization in Indian Soils.</title>
        <authorList>
            <person name="Chalasani D."/>
            <person name="Basu A."/>
            <person name="Pullabhotla S.V.S.R.N."/>
            <person name="Jorrin B."/>
            <person name="Neal A.L."/>
            <person name="Poole P.S."/>
            <person name="Podile A.R."/>
            <person name="Tkacz A."/>
        </authorList>
    </citation>
    <scope>NUCLEOTIDE SEQUENCE [LARGE SCALE GENOMIC DNA]</scope>
    <source>
        <strain evidence="2 3">HU12</strain>
    </source>
</reference>
<organism evidence="2 3">
    <name type="scientific">Microbacterium ureisolvens</name>
    <dbReference type="NCBI Taxonomy" id="2781186"/>
    <lineage>
        <taxon>Bacteria</taxon>
        <taxon>Bacillati</taxon>
        <taxon>Actinomycetota</taxon>
        <taxon>Actinomycetes</taxon>
        <taxon>Micrococcales</taxon>
        <taxon>Microbacteriaceae</taxon>
        <taxon>Microbacterium</taxon>
    </lineage>
</organism>
<name>A0ABS7HVD5_9MICO</name>
<evidence type="ECO:0000256" key="1">
    <source>
        <dbReference type="SAM" id="SignalP"/>
    </source>
</evidence>
<dbReference type="InterPro" id="IPR006311">
    <property type="entry name" value="TAT_signal"/>
</dbReference>
<protein>
    <submittedName>
        <fullName evidence="2">Hemagglutinin</fullName>
    </submittedName>
</protein>
<sequence>MSRNTRRRSIAAGITGCLVAAFVLGGASAATAADGPWEIDGIVIPDVTDPVMESIEDPFGNIKELGPLNSSTTKIGVIHNDALPTLGETNPNAQVDLRRAWVDATKDAAGDDWLYFAWERDSANGSGFIAFEFMQNEPPAGCAYETETNNQLIANCNPWVNRQGGSAGPPTVPGDFMILWDQQGGSTALSLRIWSGTAPNLTLGAAIPLNATVSQAAYSPDKFKGEAAINLTDTVFGGVQQCLTIANVIPSTVTGNSDTADYKDTILAPAPAFGSCESTTETMPKTAAGENIPAGGLSIGTGVVGVKDSAVVDLTGGTTAVGGSVQFHLCKVDAPGLCTAGGTDVGSTDLTGETYPVTVVSPTAWVTAAGRYCWRAEYTPVEGTGVSGSSDARATECFTVNPVQPTLTTDASADVVLGGTVMDTATLDGTTAQPLDPIIRTGDEPDPGAPAGGTITFSLYGPSTTGCGPLVQTTSAVTVSGDGDYDSPTVTPTVAGTYHWVATYSGSSPNTLGETHNEDCTDGGEDVTVTTVASTLSSVQTWVPNDSVTLSAPAGGPMTGTVHIALYPNGTCSHAASPIYSDDLAVPGPNGQTVTTDNTTAVSASGVYSWEISYTSTNGAQRSIGVSCEETTALTIDNGDPVGSQ</sequence>